<sequence length="94" mass="10827">MYFKPILFSFIYLFFLNQTIAQEKHPEGVELSKFIKEGAGLYQRQFIIPYAPIGTCTDSNYKNAKLIRTGWDDGIFKTNPGYYRYDLASTVPVG</sequence>
<dbReference type="KEGG" id="mrub:DEO27_018945"/>
<gene>
    <name evidence="1" type="ORF">DEO27_018945</name>
</gene>
<dbReference type="AlphaFoldDB" id="A0A5C1I1D2"/>
<evidence type="ECO:0000313" key="1">
    <source>
        <dbReference type="EMBL" id="QEM12017.1"/>
    </source>
</evidence>
<reference evidence="1" key="1">
    <citation type="submission" date="2019-08" db="EMBL/GenBank/DDBJ databases">
        <title>Comparative genome analysis confer to the adaptation heavy metal polluted environment.</title>
        <authorList>
            <person name="Li Y."/>
        </authorList>
    </citation>
    <scope>NUCLEOTIDE SEQUENCE [LARGE SCALE GENOMIC DNA]</scope>
    <source>
        <strain evidence="1">P1</strain>
    </source>
</reference>
<dbReference type="Proteomes" id="UP000251402">
    <property type="component" value="Chromosome"/>
</dbReference>
<keyword evidence="2" id="KW-1185">Reference proteome</keyword>
<accession>A0A5C1I1D2</accession>
<name>A0A5C1I1D2_9SPHI</name>
<dbReference type="RefSeq" id="WP_112572663.1">
    <property type="nucleotide sequence ID" value="NZ_CP043450.1"/>
</dbReference>
<organism evidence="1 2">
    <name type="scientific">Mucilaginibacter rubeus</name>
    <dbReference type="NCBI Taxonomy" id="2027860"/>
    <lineage>
        <taxon>Bacteria</taxon>
        <taxon>Pseudomonadati</taxon>
        <taxon>Bacteroidota</taxon>
        <taxon>Sphingobacteriia</taxon>
        <taxon>Sphingobacteriales</taxon>
        <taxon>Sphingobacteriaceae</taxon>
        <taxon>Mucilaginibacter</taxon>
    </lineage>
</organism>
<evidence type="ECO:0000313" key="2">
    <source>
        <dbReference type="Proteomes" id="UP000251402"/>
    </source>
</evidence>
<dbReference type="EMBL" id="CP043450">
    <property type="protein sequence ID" value="QEM12017.1"/>
    <property type="molecule type" value="Genomic_DNA"/>
</dbReference>
<proteinExistence type="predicted"/>
<protein>
    <submittedName>
        <fullName evidence="1">Uncharacterized protein</fullName>
    </submittedName>
</protein>